<dbReference type="RefSeq" id="WP_109720746.1">
    <property type="nucleotide sequence ID" value="NZ_QEQK01000010.1"/>
</dbReference>
<accession>A0A363UJA7</accession>
<sequence length="278" mass="30058">MNALRIQASHSMEWPAAETPTNLAETLRELTGRPGPRRVSRLVRLALLGARQCLGNRQLPADSAVLLTTRTGPVADTVTLLQQGAAGLPLPPVQFVNVSSNMVSYYLAAELGVQGSNQVILSREHAWFGLLETAQLTLPPGTPVLLGAVEENLWPLAEHRQRLGLADEAPLGDSSHWLLVETGEGPGPCITALERHPDDQAMRARLRRCPPETTLTLTANARQALPERPPCPSAAPSQLQNGLPDAHAVIHWLAELTGPGWWLDRSPRGHWVIIAAQA</sequence>
<protein>
    <recommendedName>
        <fullName evidence="3">Beta-ketoacyl synthase N-terminal domain-containing protein</fullName>
    </recommendedName>
</protein>
<comment type="caution">
    <text evidence="1">The sequence shown here is derived from an EMBL/GenBank/DDBJ whole genome shotgun (WGS) entry which is preliminary data.</text>
</comment>
<dbReference type="AlphaFoldDB" id="A0A363UJA7"/>
<evidence type="ECO:0008006" key="3">
    <source>
        <dbReference type="Google" id="ProtNLM"/>
    </source>
</evidence>
<evidence type="ECO:0000313" key="2">
    <source>
        <dbReference type="Proteomes" id="UP000251800"/>
    </source>
</evidence>
<gene>
    <name evidence="1" type="ORF">DEH80_12000</name>
</gene>
<name>A0A363UJA7_9GAMM</name>
<dbReference type="OrthoDB" id="6989355at2"/>
<dbReference type="Proteomes" id="UP000251800">
    <property type="component" value="Unassembled WGS sequence"/>
</dbReference>
<organism evidence="1 2">
    <name type="scientific">Abyssibacter profundi</name>
    <dbReference type="NCBI Taxonomy" id="2182787"/>
    <lineage>
        <taxon>Bacteria</taxon>
        <taxon>Pseudomonadati</taxon>
        <taxon>Pseudomonadota</taxon>
        <taxon>Gammaproteobacteria</taxon>
        <taxon>Chromatiales</taxon>
        <taxon>Oceanococcaceae</taxon>
        <taxon>Abyssibacter</taxon>
    </lineage>
</organism>
<evidence type="ECO:0000313" key="1">
    <source>
        <dbReference type="EMBL" id="PWN55508.1"/>
    </source>
</evidence>
<keyword evidence="2" id="KW-1185">Reference proteome</keyword>
<reference evidence="1 2" key="1">
    <citation type="submission" date="2018-05" db="EMBL/GenBank/DDBJ databases">
        <title>Abyssibacter profundi OUC007T gen. nov., sp. nov, a marine bacterium isolated from seawater of the Mariana Trench.</title>
        <authorList>
            <person name="Zhou S."/>
        </authorList>
    </citation>
    <scope>NUCLEOTIDE SEQUENCE [LARGE SCALE GENOMIC DNA]</scope>
    <source>
        <strain evidence="1 2">OUC007</strain>
    </source>
</reference>
<dbReference type="EMBL" id="QEQK01000010">
    <property type="protein sequence ID" value="PWN55508.1"/>
    <property type="molecule type" value="Genomic_DNA"/>
</dbReference>
<proteinExistence type="predicted"/>